<comment type="caution">
    <text evidence="1">The sequence shown here is derived from an EMBL/GenBank/DDBJ whole genome shotgun (WGS) entry which is preliminary data.</text>
</comment>
<organism evidence="1 2">
    <name type="scientific">Persea americana</name>
    <name type="common">Avocado</name>
    <dbReference type="NCBI Taxonomy" id="3435"/>
    <lineage>
        <taxon>Eukaryota</taxon>
        <taxon>Viridiplantae</taxon>
        <taxon>Streptophyta</taxon>
        <taxon>Embryophyta</taxon>
        <taxon>Tracheophyta</taxon>
        <taxon>Spermatophyta</taxon>
        <taxon>Magnoliopsida</taxon>
        <taxon>Magnoliidae</taxon>
        <taxon>Laurales</taxon>
        <taxon>Lauraceae</taxon>
        <taxon>Persea</taxon>
    </lineage>
</organism>
<evidence type="ECO:0000313" key="2">
    <source>
        <dbReference type="Proteomes" id="UP001234297"/>
    </source>
</evidence>
<gene>
    <name evidence="1" type="ORF">MRB53_030700</name>
</gene>
<dbReference type="Proteomes" id="UP001234297">
    <property type="component" value="Chromosome 10"/>
</dbReference>
<protein>
    <submittedName>
        <fullName evidence="1">Uncharacterized protein</fullName>
    </submittedName>
</protein>
<proteinExistence type="predicted"/>
<evidence type="ECO:0000313" key="1">
    <source>
        <dbReference type="EMBL" id="KAJ8622171.1"/>
    </source>
</evidence>
<dbReference type="EMBL" id="CM056818">
    <property type="protein sequence ID" value="KAJ8622171.1"/>
    <property type="molecule type" value="Genomic_DNA"/>
</dbReference>
<sequence length="72" mass="7615">MGKNGNALTRLAVDHQREGGWAGPDVAGGFSFLSSQLREGEIYFSAGGRDGACGESNVFSGNVWAGYGECWR</sequence>
<keyword evidence="2" id="KW-1185">Reference proteome</keyword>
<reference evidence="1 2" key="1">
    <citation type="journal article" date="2022" name="Hortic Res">
        <title>A haplotype resolved chromosomal level avocado genome allows analysis of novel avocado genes.</title>
        <authorList>
            <person name="Nath O."/>
            <person name="Fletcher S.J."/>
            <person name="Hayward A."/>
            <person name="Shaw L.M."/>
            <person name="Masouleh A.K."/>
            <person name="Furtado A."/>
            <person name="Henry R.J."/>
            <person name="Mitter N."/>
        </authorList>
    </citation>
    <scope>NUCLEOTIDE SEQUENCE [LARGE SCALE GENOMIC DNA]</scope>
    <source>
        <strain evidence="2">cv. Hass</strain>
    </source>
</reference>
<name>A0ACC2KM20_PERAE</name>
<accession>A0ACC2KM20</accession>